<accession>A0A3E4LVN5</accession>
<evidence type="ECO:0000313" key="3">
    <source>
        <dbReference type="Proteomes" id="UP000260793"/>
    </source>
</evidence>
<feature type="transmembrane region" description="Helical" evidence="1">
    <location>
        <begin position="136"/>
        <end position="155"/>
    </location>
</feature>
<gene>
    <name evidence="2" type="ORF">DXD17_04270</name>
</gene>
<feature type="transmembrane region" description="Helical" evidence="1">
    <location>
        <begin position="176"/>
        <end position="195"/>
    </location>
</feature>
<dbReference type="NCBIfam" id="TIGR01906">
    <property type="entry name" value="integ_TIGR01906"/>
    <property type="match status" value="1"/>
</dbReference>
<dbReference type="EMBL" id="QSQN01000008">
    <property type="protein sequence ID" value="RGK41474.1"/>
    <property type="molecule type" value="Genomic_DNA"/>
</dbReference>
<keyword evidence="1" id="KW-1133">Transmembrane helix</keyword>
<proteinExistence type="predicted"/>
<dbReference type="AlphaFoldDB" id="A0A3E4LVN5"/>
<keyword evidence="1" id="KW-0472">Membrane</keyword>
<evidence type="ECO:0000313" key="2">
    <source>
        <dbReference type="EMBL" id="RGK41474.1"/>
    </source>
</evidence>
<comment type="caution">
    <text evidence="2">The sequence shown here is derived from an EMBL/GenBank/DDBJ whole genome shotgun (WGS) entry which is preliminary data.</text>
</comment>
<name>A0A3E4LVN5_9FIRM</name>
<reference evidence="2 3" key="1">
    <citation type="submission" date="2018-08" db="EMBL/GenBank/DDBJ databases">
        <title>A genome reference for cultivated species of the human gut microbiota.</title>
        <authorList>
            <person name="Zou Y."/>
            <person name="Xue W."/>
            <person name="Luo G."/>
        </authorList>
    </citation>
    <scope>NUCLEOTIDE SEQUENCE [LARGE SCALE GENOMIC DNA]</scope>
    <source>
        <strain evidence="2 3">TF11-7</strain>
    </source>
</reference>
<sequence>MKNTTKRSKFVKKLVSSSEKVKSKISLILSRILGLILTVSFLAVWLVTSVRLVLYSDVDLYRAEYEKYGVLDELNMTMGDTIYVTREMMAYLNGEREELKAETTVDGIWRDFFNEQDRLHMKDVKQIFDWSKRVRFMAGVTASFSFVFLLICFFCEKTDAEKTILWKVLWKVYRNIAGLILLAGVVAGFVVNRNFDYWFTWFHEKVFTNRLWMFDAEKDYMIRMLPEGFFSDMATWSLWIFGAGAVITGGFLWVKSRKETMRSSVETFRMDN</sequence>
<protein>
    <submittedName>
        <fullName evidence="2">TIGR01906 family membrane protein</fullName>
    </submittedName>
</protein>
<feature type="transmembrane region" description="Helical" evidence="1">
    <location>
        <begin position="233"/>
        <end position="254"/>
    </location>
</feature>
<organism evidence="2 3">
    <name type="scientific">[Ruminococcus] lactaris</name>
    <dbReference type="NCBI Taxonomy" id="46228"/>
    <lineage>
        <taxon>Bacteria</taxon>
        <taxon>Bacillati</taxon>
        <taxon>Bacillota</taxon>
        <taxon>Clostridia</taxon>
        <taxon>Lachnospirales</taxon>
        <taxon>Lachnospiraceae</taxon>
        <taxon>Mediterraneibacter</taxon>
    </lineage>
</organism>
<feature type="transmembrane region" description="Helical" evidence="1">
    <location>
        <begin position="32"/>
        <end position="54"/>
    </location>
</feature>
<dbReference type="InterPro" id="IPR010178">
    <property type="entry name" value="Lit"/>
</dbReference>
<dbReference type="Pfam" id="PF07314">
    <property type="entry name" value="Lit"/>
    <property type="match status" value="1"/>
</dbReference>
<evidence type="ECO:0000256" key="1">
    <source>
        <dbReference type="SAM" id="Phobius"/>
    </source>
</evidence>
<dbReference type="Proteomes" id="UP000260793">
    <property type="component" value="Unassembled WGS sequence"/>
</dbReference>
<keyword evidence="1" id="KW-0812">Transmembrane</keyword>